<feature type="transmembrane region" description="Helical" evidence="1">
    <location>
        <begin position="6"/>
        <end position="28"/>
    </location>
</feature>
<sequence>MQKNYLSHTALLVGLVLSALLLMYFLPLPEVGGHRWRRVDLLSDVRPLPPVLADTLPAVLPPPRSFSVDTCPPGMTCIEDYADSLGHGMETFYRALEETARRPVRIAWFGDSFVEGDILTADLRARLQERFGGCGVGYVDVTSPITYFRRTVYHTFGGWESHSWTDSTGFDRSLQGLSGHYFKARAGAYVELRGRSDYASRLDTCSRASLLFTSRKPLRLSVRLNGKDVRRCAVVPSDRLQMAVVEGRLGRVRWTVEGADAAATFYGLCLDDVRGIVLDNLSLRGSSGLSIRTIPEATLRAFSEVRPYDLIILQYGLNVATDYGRDYSRYVEGMHTVISRLKAAFPTASILLIGVGDRDYRDEDGRVRTMPGIRHLAAWQQRLAADSGIAFWNLFEAMGGEGSMARLAEAVPPMANRDYAHINFLGGKHLADLLFEALMHGKEQSDERRAYE</sequence>
<dbReference type="AlphaFoldDB" id="A0A9D2HQU7"/>
<dbReference type="GO" id="GO:0016788">
    <property type="term" value="F:hydrolase activity, acting on ester bonds"/>
    <property type="evidence" value="ECO:0007669"/>
    <property type="project" value="UniProtKB-ARBA"/>
</dbReference>
<proteinExistence type="predicted"/>
<dbReference type="Pfam" id="PF13472">
    <property type="entry name" value="Lipase_GDSL_2"/>
    <property type="match status" value="1"/>
</dbReference>
<keyword evidence="1" id="KW-1133">Transmembrane helix</keyword>
<comment type="caution">
    <text evidence="3">The sequence shown here is derived from an EMBL/GenBank/DDBJ whole genome shotgun (WGS) entry which is preliminary data.</text>
</comment>
<keyword evidence="1" id="KW-0812">Transmembrane</keyword>
<dbReference type="Gene3D" id="2.60.120.1360">
    <property type="match status" value="1"/>
</dbReference>
<dbReference type="SUPFAM" id="SSF52266">
    <property type="entry name" value="SGNH hydrolase"/>
    <property type="match status" value="1"/>
</dbReference>
<protein>
    <submittedName>
        <fullName evidence="3">SGNH/GDSL hydrolase family protein</fullName>
    </submittedName>
</protein>
<dbReference type="InterPro" id="IPR013830">
    <property type="entry name" value="SGNH_hydro"/>
</dbReference>
<name>A0A9D2HQU7_9BACE</name>
<reference evidence="3" key="2">
    <citation type="submission" date="2021-04" db="EMBL/GenBank/DDBJ databases">
        <authorList>
            <person name="Gilroy R."/>
        </authorList>
    </citation>
    <scope>NUCLEOTIDE SEQUENCE</scope>
    <source>
        <strain evidence="3">ChiHecec1B25-7008</strain>
    </source>
</reference>
<dbReference type="InterPro" id="IPR036514">
    <property type="entry name" value="SGNH_hydro_sf"/>
</dbReference>
<accession>A0A9D2HQU7</accession>
<organism evidence="3 4">
    <name type="scientific">Candidatus Bacteroides intestinavium</name>
    <dbReference type="NCBI Taxonomy" id="2838469"/>
    <lineage>
        <taxon>Bacteria</taxon>
        <taxon>Pseudomonadati</taxon>
        <taxon>Bacteroidota</taxon>
        <taxon>Bacteroidia</taxon>
        <taxon>Bacteroidales</taxon>
        <taxon>Bacteroidaceae</taxon>
        <taxon>Bacteroides</taxon>
    </lineage>
</organism>
<feature type="domain" description="SGNH hydrolase-type esterase" evidence="2">
    <location>
        <begin position="279"/>
        <end position="402"/>
    </location>
</feature>
<evidence type="ECO:0000313" key="3">
    <source>
        <dbReference type="EMBL" id="HJA82926.1"/>
    </source>
</evidence>
<reference evidence="3" key="1">
    <citation type="journal article" date="2021" name="PeerJ">
        <title>Extensive microbial diversity within the chicken gut microbiome revealed by metagenomics and culture.</title>
        <authorList>
            <person name="Gilroy R."/>
            <person name="Ravi A."/>
            <person name="Getino M."/>
            <person name="Pursley I."/>
            <person name="Horton D.L."/>
            <person name="Alikhan N.F."/>
            <person name="Baker D."/>
            <person name="Gharbi K."/>
            <person name="Hall N."/>
            <person name="Watson M."/>
            <person name="Adriaenssens E.M."/>
            <person name="Foster-Nyarko E."/>
            <person name="Jarju S."/>
            <person name="Secka A."/>
            <person name="Antonio M."/>
            <person name="Oren A."/>
            <person name="Chaudhuri R.R."/>
            <person name="La Ragione R."/>
            <person name="Hildebrand F."/>
            <person name="Pallen M.J."/>
        </authorList>
    </citation>
    <scope>NUCLEOTIDE SEQUENCE</scope>
    <source>
        <strain evidence="3">ChiHecec1B25-7008</strain>
    </source>
</reference>
<keyword evidence="1" id="KW-0472">Membrane</keyword>
<dbReference type="EMBL" id="DWZE01000040">
    <property type="protein sequence ID" value="HJA82926.1"/>
    <property type="molecule type" value="Genomic_DNA"/>
</dbReference>
<dbReference type="Gene3D" id="3.40.50.1110">
    <property type="entry name" value="SGNH hydrolase"/>
    <property type="match status" value="1"/>
</dbReference>
<evidence type="ECO:0000259" key="2">
    <source>
        <dbReference type="Pfam" id="PF13472"/>
    </source>
</evidence>
<keyword evidence="3" id="KW-0378">Hydrolase</keyword>
<dbReference type="CDD" id="cd01825">
    <property type="entry name" value="SGNH_hydrolase_peri1"/>
    <property type="match status" value="1"/>
</dbReference>
<evidence type="ECO:0000256" key="1">
    <source>
        <dbReference type="SAM" id="Phobius"/>
    </source>
</evidence>
<evidence type="ECO:0000313" key="4">
    <source>
        <dbReference type="Proteomes" id="UP000823860"/>
    </source>
</evidence>
<gene>
    <name evidence="3" type="ORF">H9785_02970</name>
</gene>
<dbReference type="Proteomes" id="UP000823860">
    <property type="component" value="Unassembled WGS sequence"/>
</dbReference>